<dbReference type="EMBL" id="JADNRY010000099">
    <property type="protein sequence ID" value="KAF9065694.1"/>
    <property type="molecule type" value="Genomic_DNA"/>
</dbReference>
<protein>
    <submittedName>
        <fullName evidence="1">Uncharacterized protein</fullName>
    </submittedName>
</protein>
<comment type="caution">
    <text evidence="1">The sequence shown here is derived from an EMBL/GenBank/DDBJ whole genome shotgun (WGS) entry which is preliminary data.</text>
</comment>
<name>A0A9P5PM01_9AGAR</name>
<sequence length="176" mass="19451">MLIVHVIKAAWTVAEIIMCEVKVGNKMKLTVGVGNKMKLTVGLPQLKVVRYIRSISSRIGNDWNSVMPADPEGVIIILKPSGALIEERDYAQLSVKNENILRHFLWITEEGWYSREAENEWQRNDHAVDFHVDRAAIVGQALSLDPGSRDEQTSFSFLTAIGVIGGEGGLGGTGRH</sequence>
<evidence type="ECO:0000313" key="1">
    <source>
        <dbReference type="EMBL" id="KAF9065694.1"/>
    </source>
</evidence>
<evidence type="ECO:0000313" key="2">
    <source>
        <dbReference type="Proteomes" id="UP000772434"/>
    </source>
</evidence>
<organism evidence="1 2">
    <name type="scientific">Rhodocollybia butyracea</name>
    <dbReference type="NCBI Taxonomy" id="206335"/>
    <lineage>
        <taxon>Eukaryota</taxon>
        <taxon>Fungi</taxon>
        <taxon>Dikarya</taxon>
        <taxon>Basidiomycota</taxon>
        <taxon>Agaricomycotina</taxon>
        <taxon>Agaricomycetes</taxon>
        <taxon>Agaricomycetidae</taxon>
        <taxon>Agaricales</taxon>
        <taxon>Marasmiineae</taxon>
        <taxon>Omphalotaceae</taxon>
        <taxon>Rhodocollybia</taxon>
    </lineage>
</organism>
<proteinExistence type="predicted"/>
<accession>A0A9P5PM01</accession>
<gene>
    <name evidence="1" type="ORF">BDP27DRAFT_1366192</name>
</gene>
<dbReference type="AlphaFoldDB" id="A0A9P5PM01"/>
<dbReference type="Proteomes" id="UP000772434">
    <property type="component" value="Unassembled WGS sequence"/>
</dbReference>
<reference evidence="1" key="1">
    <citation type="submission" date="2020-11" db="EMBL/GenBank/DDBJ databases">
        <authorList>
            <consortium name="DOE Joint Genome Institute"/>
            <person name="Ahrendt S."/>
            <person name="Riley R."/>
            <person name="Andreopoulos W."/>
            <person name="Labutti K."/>
            <person name="Pangilinan J."/>
            <person name="Ruiz-Duenas F.J."/>
            <person name="Barrasa J.M."/>
            <person name="Sanchez-Garcia M."/>
            <person name="Camarero S."/>
            <person name="Miyauchi S."/>
            <person name="Serrano A."/>
            <person name="Linde D."/>
            <person name="Babiker R."/>
            <person name="Drula E."/>
            <person name="Ayuso-Fernandez I."/>
            <person name="Pacheco R."/>
            <person name="Padilla G."/>
            <person name="Ferreira P."/>
            <person name="Barriuso J."/>
            <person name="Kellner H."/>
            <person name="Castanera R."/>
            <person name="Alfaro M."/>
            <person name="Ramirez L."/>
            <person name="Pisabarro A.G."/>
            <person name="Kuo A."/>
            <person name="Tritt A."/>
            <person name="Lipzen A."/>
            <person name="He G."/>
            <person name="Yan M."/>
            <person name="Ng V."/>
            <person name="Cullen D."/>
            <person name="Martin F."/>
            <person name="Rosso M.-N."/>
            <person name="Henrissat B."/>
            <person name="Hibbett D."/>
            <person name="Martinez A.T."/>
            <person name="Grigoriev I.V."/>
        </authorList>
    </citation>
    <scope>NUCLEOTIDE SEQUENCE</scope>
    <source>
        <strain evidence="1">AH 40177</strain>
    </source>
</reference>
<keyword evidence="2" id="KW-1185">Reference proteome</keyword>